<keyword evidence="4" id="KW-1003">Cell membrane</keyword>
<gene>
    <name evidence="11" type="ORF">JMJ54_09105</name>
</gene>
<evidence type="ECO:0000256" key="6">
    <source>
        <dbReference type="ARBA" id="ARBA00022989"/>
    </source>
</evidence>
<evidence type="ECO:0000256" key="2">
    <source>
        <dbReference type="ARBA" id="ARBA00022448"/>
    </source>
</evidence>
<evidence type="ECO:0000256" key="5">
    <source>
        <dbReference type="ARBA" id="ARBA00022692"/>
    </source>
</evidence>
<dbReference type="Pfam" id="PF01554">
    <property type="entry name" value="MatE"/>
    <property type="match status" value="2"/>
</dbReference>
<evidence type="ECO:0000256" key="7">
    <source>
        <dbReference type="ARBA" id="ARBA00023065"/>
    </source>
</evidence>
<evidence type="ECO:0000256" key="9">
    <source>
        <dbReference type="ARBA" id="ARBA00031636"/>
    </source>
</evidence>
<dbReference type="CDD" id="cd13131">
    <property type="entry name" value="MATE_NorM_like"/>
    <property type="match status" value="1"/>
</dbReference>
<feature type="transmembrane region" description="Helical" evidence="10">
    <location>
        <begin position="126"/>
        <end position="147"/>
    </location>
</feature>
<dbReference type="RefSeq" id="WP_203537982.1">
    <property type="nucleotide sequence ID" value="NZ_JAESND010000003.1"/>
</dbReference>
<keyword evidence="5 10" id="KW-0812">Transmembrane</keyword>
<accession>A0ABS2BK60</accession>
<proteinExistence type="predicted"/>
<comment type="subcellular location">
    <subcellularLocation>
        <location evidence="1">Cell inner membrane</location>
        <topology evidence="1">Multi-pass membrane protein</topology>
    </subcellularLocation>
</comment>
<dbReference type="InterPro" id="IPR050222">
    <property type="entry name" value="MATE_MdtK"/>
</dbReference>
<sequence>MLHLRQEARATWTLAWPIMIGQLASTGTSFVDAVMAGHVSAGDLAAVSVGASIWVMLIVTLIGLNLAASPLIAHAVGAQRQADVPPLVQQALYQGLCWALLAWLIALAASPIFPHLGLPPDVATKAHGFLIAVSWGLVPFALFRVLYGYSASLGQTKPMMVISLIGLALNVPANWMLIYGHFGFPAMGGVGCGWATAFCMWVTLLMMVGWIRYAPVYRATYPFRHWQRIDWGRQRELFRLGAPMGVMFFVEVSAFGGIALLMARLGTTSVAAHQIALNVASLTFMIPSALGTALTVRVGHALGSGDARRAREIGNAGLVLGLIVACALATMIIIGRQHIAGWYTTDAAVLALAGILLLYAGLFQLADATQVVAAGILRGYKVTRQPMLVHLTAFWLVGIPLGYVLAFGWHGQPGSGAAGYWQALVLALVCAASLLVWLYLRKSRAALMR</sequence>
<evidence type="ECO:0000256" key="4">
    <source>
        <dbReference type="ARBA" id="ARBA00022475"/>
    </source>
</evidence>
<feature type="transmembrane region" description="Helical" evidence="10">
    <location>
        <begin position="237"/>
        <end position="263"/>
    </location>
</feature>
<evidence type="ECO:0000256" key="3">
    <source>
        <dbReference type="ARBA" id="ARBA00022449"/>
    </source>
</evidence>
<keyword evidence="2" id="KW-0813">Transport</keyword>
<evidence type="ECO:0000256" key="8">
    <source>
        <dbReference type="ARBA" id="ARBA00023136"/>
    </source>
</evidence>
<dbReference type="PANTHER" id="PTHR43298:SF2">
    <property type="entry name" value="FMN_FAD EXPORTER YEEO-RELATED"/>
    <property type="match status" value="1"/>
</dbReference>
<feature type="transmembrane region" description="Helical" evidence="10">
    <location>
        <begin position="194"/>
        <end position="216"/>
    </location>
</feature>
<evidence type="ECO:0000256" key="1">
    <source>
        <dbReference type="ARBA" id="ARBA00004429"/>
    </source>
</evidence>
<evidence type="ECO:0000313" key="12">
    <source>
        <dbReference type="Proteomes" id="UP000809431"/>
    </source>
</evidence>
<feature type="transmembrane region" description="Helical" evidence="10">
    <location>
        <begin position="92"/>
        <end position="114"/>
    </location>
</feature>
<dbReference type="EMBL" id="JAESND010000003">
    <property type="protein sequence ID" value="MBM3115989.1"/>
    <property type="molecule type" value="Genomic_DNA"/>
</dbReference>
<dbReference type="Proteomes" id="UP000809431">
    <property type="component" value="Unassembled WGS sequence"/>
</dbReference>
<keyword evidence="7" id="KW-0406">Ion transport</keyword>
<dbReference type="PIRSF" id="PIRSF006603">
    <property type="entry name" value="DinF"/>
    <property type="match status" value="1"/>
</dbReference>
<reference evidence="11 12" key="1">
    <citation type="submission" date="2021-01" db="EMBL/GenBank/DDBJ databases">
        <title>Draft Genome Sequence and Polyhydroxyalkanoate Biosynthetic Potential of Jeongeupia naejangsanensis Type Strain DSM 24253.</title>
        <authorList>
            <person name="Turrini P."/>
            <person name="Artuso I."/>
            <person name="Lugli G.A."/>
            <person name="Frangipani E."/>
            <person name="Ventura M."/>
            <person name="Visca P."/>
        </authorList>
    </citation>
    <scope>NUCLEOTIDE SEQUENCE [LARGE SCALE GENOMIC DNA]</scope>
    <source>
        <strain evidence="11 12">DSM 24253</strain>
    </source>
</reference>
<keyword evidence="12" id="KW-1185">Reference proteome</keyword>
<protein>
    <recommendedName>
        <fullName evidence="9">Multidrug-efflux transporter</fullName>
    </recommendedName>
</protein>
<keyword evidence="3" id="KW-0050">Antiport</keyword>
<feature type="transmembrane region" description="Helical" evidence="10">
    <location>
        <begin position="387"/>
        <end position="408"/>
    </location>
</feature>
<keyword evidence="6 10" id="KW-1133">Transmembrane helix</keyword>
<feature type="transmembrane region" description="Helical" evidence="10">
    <location>
        <begin position="316"/>
        <end position="335"/>
    </location>
</feature>
<evidence type="ECO:0000313" key="11">
    <source>
        <dbReference type="EMBL" id="MBM3115989.1"/>
    </source>
</evidence>
<name>A0ABS2BK60_9NEIS</name>
<feature type="transmembrane region" description="Helical" evidence="10">
    <location>
        <begin position="12"/>
        <end position="31"/>
    </location>
</feature>
<dbReference type="InterPro" id="IPR002528">
    <property type="entry name" value="MATE_fam"/>
</dbReference>
<evidence type="ECO:0000256" key="10">
    <source>
        <dbReference type="SAM" id="Phobius"/>
    </source>
</evidence>
<dbReference type="PANTHER" id="PTHR43298">
    <property type="entry name" value="MULTIDRUG RESISTANCE PROTEIN NORM-RELATED"/>
    <property type="match status" value="1"/>
</dbReference>
<feature type="transmembrane region" description="Helical" evidence="10">
    <location>
        <begin position="347"/>
        <end position="366"/>
    </location>
</feature>
<dbReference type="InterPro" id="IPR048279">
    <property type="entry name" value="MdtK-like"/>
</dbReference>
<feature type="transmembrane region" description="Helical" evidence="10">
    <location>
        <begin position="159"/>
        <end position="182"/>
    </location>
</feature>
<feature type="transmembrane region" description="Helical" evidence="10">
    <location>
        <begin position="51"/>
        <end position="72"/>
    </location>
</feature>
<dbReference type="NCBIfam" id="TIGR00797">
    <property type="entry name" value="matE"/>
    <property type="match status" value="1"/>
</dbReference>
<organism evidence="11 12">
    <name type="scientific">Jeongeupia naejangsanensis</name>
    <dbReference type="NCBI Taxonomy" id="613195"/>
    <lineage>
        <taxon>Bacteria</taxon>
        <taxon>Pseudomonadati</taxon>
        <taxon>Pseudomonadota</taxon>
        <taxon>Betaproteobacteria</taxon>
        <taxon>Neisseriales</taxon>
        <taxon>Chitinibacteraceae</taxon>
        <taxon>Jeongeupia</taxon>
    </lineage>
</organism>
<feature type="transmembrane region" description="Helical" evidence="10">
    <location>
        <begin position="275"/>
        <end position="296"/>
    </location>
</feature>
<comment type="caution">
    <text evidence="11">The sequence shown here is derived from an EMBL/GenBank/DDBJ whole genome shotgun (WGS) entry which is preliminary data.</text>
</comment>
<keyword evidence="8 10" id="KW-0472">Membrane</keyword>
<feature type="transmembrane region" description="Helical" evidence="10">
    <location>
        <begin position="420"/>
        <end position="440"/>
    </location>
</feature>